<feature type="non-terminal residue" evidence="2">
    <location>
        <position position="71"/>
    </location>
</feature>
<keyword evidence="1" id="KW-1133">Transmembrane helix</keyword>
<evidence type="ECO:0000256" key="1">
    <source>
        <dbReference type="SAM" id="Phobius"/>
    </source>
</evidence>
<dbReference type="AlphaFoldDB" id="A0A8J2P8W4"/>
<keyword evidence="1" id="KW-0812">Transmembrane</keyword>
<reference evidence="2" key="1">
    <citation type="submission" date="2021-06" db="EMBL/GenBank/DDBJ databases">
        <authorList>
            <person name="Hodson N. C."/>
            <person name="Mongue J. A."/>
            <person name="Jaron S. K."/>
        </authorList>
    </citation>
    <scope>NUCLEOTIDE SEQUENCE</scope>
</reference>
<evidence type="ECO:0000313" key="3">
    <source>
        <dbReference type="Proteomes" id="UP000708208"/>
    </source>
</evidence>
<dbReference type="Proteomes" id="UP000708208">
    <property type="component" value="Unassembled WGS sequence"/>
</dbReference>
<dbReference type="EMBL" id="CAJVCH010159075">
    <property type="protein sequence ID" value="CAG7728136.1"/>
    <property type="molecule type" value="Genomic_DNA"/>
</dbReference>
<name>A0A8J2P8W4_9HEXA</name>
<gene>
    <name evidence="2" type="ORF">AFUS01_LOCUS16940</name>
</gene>
<evidence type="ECO:0000313" key="2">
    <source>
        <dbReference type="EMBL" id="CAG7728136.1"/>
    </source>
</evidence>
<comment type="caution">
    <text evidence="2">The sequence shown here is derived from an EMBL/GenBank/DDBJ whole genome shotgun (WGS) entry which is preliminary data.</text>
</comment>
<feature type="non-terminal residue" evidence="2">
    <location>
        <position position="1"/>
    </location>
</feature>
<keyword evidence="1" id="KW-0472">Membrane</keyword>
<feature type="transmembrane region" description="Helical" evidence="1">
    <location>
        <begin position="6"/>
        <end position="24"/>
    </location>
</feature>
<protein>
    <submittedName>
        <fullName evidence="2">Uncharacterized protein</fullName>
    </submittedName>
</protein>
<proteinExistence type="predicted"/>
<organism evidence="2 3">
    <name type="scientific">Allacma fusca</name>
    <dbReference type="NCBI Taxonomy" id="39272"/>
    <lineage>
        <taxon>Eukaryota</taxon>
        <taxon>Metazoa</taxon>
        <taxon>Ecdysozoa</taxon>
        <taxon>Arthropoda</taxon>
        <taxon>Hexapoda</taxon>
        <taxon>Collembola</taxon>
        <taxon>Symphypleona</taxon>
        <taxon>Sminthuridae</taxon>
        <taxon>Allacma</taxon>
    </lineage>
</organism>
<keyword evidence="3" id="KW-1185">Reference proteome</keyword>
<accession>A0A8J2P8W4</accession>
<sequence length="71" mass="8079">VKFEPDIAIVLVWIVVDVAIHVLLQLQMLKLDNVNPRKYEFGVPIPTIRPSRVEDAPNTTIRKLLLLAHVV</sequence>